<keyword evidence="2" id="KW-1185">Reference proteome</keyword>
<name>A0A2S1LID1_9FLAO</name>
<dbReference type="EMBL" id="CP020918">
    <property type="protein sequence ID" value="AWG23391.1"/>
    <property type="molecule type" value="Genomic_DNA"/>
</dbReference>
<dbReference type="PROSITE" id="PS51257">
    <property type="entry name" value="PROKAR_LIPOPROTEIN"/>
    <property type="match status" value="1"/>
</dbReference>
<evidence type="ECO:0000313" key="2">
    <source>
        <dbReference type="Proteomes" id="UP000244527"/>
    </source>
</evidence>
<dbReference type="AlphaFoldDB" id="A0A2S1LID1"/>
<proteinExistence type="predicted"/>
<organism evidence="1 2">
    <name type="scientific">Flavobacterium faecale</name>
    <dbReference type="NCBI Taxonomy" id="1355330"/>
    <lineage>
        <taxon>Bacteria</taxon>
        <taxon>Pseudomonadati</taxon>
        <taxon>Bacteroidota</taxon>
        <taxon>Flavobacteriia</taxon>
        <taxon>Flavobacteriales</taxon>
        <taxon>Flavobacteriaceae</taxon>
        <taxon>Flavobacterium</taxon>
    </lineage>
</organism>
<reference evidence="1 2" key="1">
    <citation type="submission" date="2017-04" db="EMBL/GenBank/DDBJ databases">
        <title>Compelte genome sequence of WV33.</title>
        <authorList>
            <person name="Lee P.C."/>
        </authorList>
    </citation>
    <scope>NUCLEOTIDE SEQUENCE [LARGE SCALE GENOMIC DNA]</scope>
    <source>
        <strain evidence="1 2">WV33</strain>
    </source>
</reference>
<dbReference type="KEGG" id="ffa:FFWV33_18570"/>
<accession>A0A2S1LID1</accession>
<sequence length="209" mass="23894">MRKLLILGLIALSFSSCKKEVKPTPSVPTETETKVEVENFYSSKDVQPHLKFNAEYSEYDFIGLPNPTAFTKEELSFNVKENDFDYNKTADFDYYNLSQFDLDKTNFKVIAYHSFGENDSKVVNVQLNSYQAGVQKDALLVDCRFTFETEYYRNFLIEKDGTIIVRKTAVDGLAFNEAGDIVGKKQVSDTTTQVIKYKVDKSGIFNKIK</sequence>
<protein>
    <submittedName>
        <fullName evidence="1">Uncharacterized protein</fullName>
    </submittedName>
</protein>
<dbReference type="Proteomes" id="UP000244527">
    <property type="component" value="Chromosome"/>
</dbReference>
<evidence type="ECO:0000313" key="1">
    <source>
        <dbReference type="EMBL" id="AWG23391.1"/>
    </source>
</evidence>
<dbReference type="RefSeq" id="WP_108742287.1">
    <property type="nucleotide sequence ID" value="NZ_CP020918.1"/>
</dbReference>
<dbReference type="OrthoDB" id="1260171at2"/>
<gene>
    <name evidence="1" type="ORF">FFWV33_18570</name>
</gene>